<evidence type="ECO:0000256" key="6">
    <source>
        <dbReference type="PROSITE-ProRule" id="PRU10141"/>
    </source>
</evidence>
<reference evidence="9 10" key="1">
    <citation type="journal article" date="2019" name="Int. J. Syst. Evol. Microbiol.">
        <title>The Global Catalogue of Microorganisms (GCM) 10K type strain sequencing project: providing services to taxonomists for standard genome sequencing and annotation.</title>
        <authorList>
            <consortium name="The Broad Institute Genomics Platform"/>
            <consortium name="The Broad Institute Genome Sequencing Center for Infectious Disease"/>
            <person name="Wu L."/>
            <person name="Ma J."/>
        </authorList>
    </citation>
    <scope>NUCLEOTIDE SEQUENCE [LARGE SCALE GENOMIC DNA]</scope>
    <source>
        <strain evidence="9 10">JCM 4505</strain>
    </source>
</reference>
<feature type="repeat" description="WD" evidence="5">
    <location>
        <begin position="432"/>
        <end position="473"/>
    </location>
</feature>
<dbReference type="PROSITE" id="PS50082">
    <property type="entry name" value="WD_REPEATS_2"/>
    <property type="match status" value="2"/>
</dbReference>
<dbReference type="InterPro" id="IPR001680">
    <property type="entry name" value="WD40_rpt"/>
</dbReference>
<dbReference type="PROSITE" id="PS00108">
    <property type="entry name" value="PROTEIN_KINASE_ST"/>
    <property type="match status" value="1"/>
</dbReference>
<dbReference type="InterPro" id="IPR000719">
    <property type="entry name" value="Prot_kinase_dom"/>
</dbReference>
<dbReference type="SMART" id="SM00220">
    <property type="entry name" value="S_TKc"/>
    <property type="match status" value="1"/>
</dbReference>
<accession>A0ABN0VH31</accession>
<evidence type="ECO:0000256" key="5">
    <source>
        <dbReference type="PROSITE-ProRule" id="PRU00221"/>
    </source>
</evidence>
<gene>
    <name evidence="9" type="ORF">GCM10010302_43440</name>
</gene>
<dbReference type="InterPro" id="IPR017441">
    <property type="entry name" value="Protein_kinase_ATP_BS"/>
</dbReference>
<dbReference type="Gene3D" id="2.130.10.10">
    <property type="entry name" value="YVTN repeat-like/Quinoprotein amine dehydrogenase"/>
    <property type="match status" value="3"/>
</dbReference>
<evidence type="ECO:0000256" key="2">
    <source>
        <dbReference type="ARBA" id="ARBA00022741"/>
    </source>
</evidence>
<dbReference type="PROSITE" id="PS00107">
    <property type="entry name" value="PROTEIN_KINASE_ATP"/>
    <property type="match status" value="1"/>
</dbReference>
<dbReference type="Gene3D" id="1.10.510.10">
    <property type="entry name" value="Transferase(Phosphotransferase) domain 1"/>
    <property type="match status" value="1"/>
</dbReference>
<dbReference type="CDD" id="cd14014">
    <property type="entry name" value="STKc_PknB_like"/>
    <property type="match status" value="1"/>
</dbReference>
<dbReference type="PROSITE" id="PS50294">
    <property type="entry name" value="WD_REPEATS_REGION"/>
    <property type="match status" value="2"/>
</dbReference>
<dbReference type="EMBL" id="BAAABV010000021">
    <property type="protein sequence ID" value="GAA0300177.1"/>
    <property type="molecule type" value="Genomic_DNA"/>
</dbReference>
<feature type="domain" description="Protein kinase" evidence="8">
    <location>
        <begin position="32"/>
        <end position="282"/>
    </location>
</feature>
<evidence type="ECO:0000256" key="7">
    <source>
        <dbReference type="SAM" id="MobiDB-lite"/>
    </source>
</evidence>
<dbReference type="PANTHER" id="PTHR43289:SF34">
    <property type="entry name" value="SERINE_THREONINE-PROTEIN KINASE YBDM-RELATED"/>
    <property type="match status" value="1"/>
</dbReference>
<dbReference type="Proteomes" id="UP001501867">
    <property type="component" value="Unassembled WGS sequence"/>
</dbReference>
<dbReference type="Pfam" id="PF00069">
    <property type="entry name" value="Pkinase"/>
    <property type="match status" value="1"/>
</dbReference>
<dbReference type="SMART" id="SM00320">
    <property type="entry name" value="WD40"/>
    <property type="match status" value="6"/>
</dbReference>
<dbReference type="Pfam" id="PF00400">
    <property type="entry name" value="WD40"/>
    <property type="match status" value="3"/>
</dbReference>
<comment type="caution">
    <text evidence="9">The sequence shown here is derived from an EMBL/GenBank/DDBJ whole genome shotgun (WGS) entry which is preliminary data.</text>
</comment>
<proteinExistence type="predicted"/>
<dbReference type="SUPFAM" id="SSF50998">
    <property type="entry name" value="Quinoprotein alcohol dehydrogenase-like"/>
    <property type="match status" value="1"/>
</dbReference>
<dbReference type="InterPro" id="IPR011047">
    <property type="entry name" value="Quinoprotein_ADH-like_sf"/>
</dbReference>
<keyword evidence="5" id="KW-0853">WD repeat</keyword>
<dbReference type="InterPro" id="IPR008271">
    <property type="entry name" value="Ser/Thr_kinase_AS"/>
</dbReference>
<dbReference type="SUPFAM" id="SSF56112">
    <property type="entry name" value="Protein kinase-like (PK-like)"/>
    <property type="match status" value="1"/>
</dbReference>
<keyword evidence="4 6" id="KW-0067">ATP-binding</keyword>
<dbReference type="Gene3D" id="3.30.200.20">
    <property type="entry name" value="Phosphorylase Kinase, domain 1"/>
    <property type="match status" value="1"/>
</dbReference>
<keyword evidence="10" id="KW-1185">Reference proteome</keyword>
<evidence type="ECO:0000313" key="9">
    <source>
        <dbReference type="EMBL" id="GAA0300177.1"/>
    </source>
</evidence>
<feature type="binding site" evidence="6">
    <location>
        <position position="60"/>
    </location>
    <ligand>
        <name>ATP</name>
        <dbReference type="ChEBI" id="CHEBI:30616"/>
    </ligand>
</feature>
<evidence type="ECO:0000256" key="1">
    <source>
        <dbReference type="ARBA" id="ARBA00022679"/>
    </source>
</evidence>
<feature type="repeat" description="WD" evidence="5">
    <location>
        <begin position="390"/>
        <end position="431"/>
    </location>
</feature>
<evidence type="ECO:0000256" key="4">
    <source>
        <dbReference type="ARBA" id="ARBA00022840"/>
    </source>
</evidence>
<dbReference type="InterPro" id="IPR015943">
    <property type="entry name" value="WD40/YVTN_repeat-like_dom_sf"/>
</dbReference>
<protein>
    <recommendedName>
        <fullName evidence="8">Protein kinase domain-containing protein</fullName>
    </recommendedName>
</protein>
<organism evidence="9 10">
    <name type="scientific">Streptomyces polychromogenes</name>
    <dbReference type="NCBI Taxonomy" id="67342"/>
    <lineage>
        <taxon>Bacteria</taxon>
        <taxon>Bacillati</taxon>
        <taxon>Actinomycetota</taxon>
        <taxon>Actinomycetes</taxon>
        <taxon>Kitasatosporales</taxon>
        <taxon>Streptomycetaceae</taxon>
        <taxon>Streptomyces</taxon>
    </lineage>
</organism>
<dbReference type="InterPro" id="IPR011009">
    <property type="entry name" value="Kinase-like_dom_sf"/>
</dbReference>
<dbReference type="PROSITE" id="PS50011">
    <property type="entry name" value="PROTEIN_KINASE_DOM"/>
    <property type="match status" value="1"/>
</dbReference>
<keyword evidence="1" id="KW-0808">Transferase</keyword>
<feature type="compositionally biased region" description="Pro residues" evidence="7">
    <location>
        <begin position="320"/>
        <end position="340"/>
    </location>
</feature>
<keyword evidence="2 6" id="KW-0547">Nucleotide-binding</keyword>
<feature type="region of interest" description="Disordered" evidence="7">
    <location>
        <begin position="1"/>
        <end position="29"/>
    </location>
</feature>
<dbReference type="PANTHER" id="PTHR43289">
    <property type="entry name" value="MITOGEN-ACTIVATED PROTEIN KINASE KINASE KINASE 20-RELATED"/>
    <property type="match status" value="1"/>
</dbReference>
<evidence type="ECO:0000256" key="3">
    <source>
        <dbReference type="ARBA" id="ARBA00022777"/>
    </source>
</evidence>
<sequence>MPSVTESIRPGGTWSSEAGPLGPGDPRDIGPYRLEGRLGAGGMGQVFLGTSASGRRVAVKLIRPELAGTPRFRERFAREAAAARQVGGFHTAQVVDADPAAEPPWLATAFVPGPTLQQLVDTDGPLDPAAVLRLGAGIAEGLAAIHRCGLVHRDLKPGNVIVAEDGPRIIDFGIALDAGADAPTRTGSVIGTYAYMSPEQVRGEELSPAGDVFAFGSVLVFAATGRSPFDATTLPAIVHRVVTEPPRLDGLAAPLRDVAEACLAKDPARRPGMDEVLARLSVTGPGAVPGASAGAFGAAPAAFEAAPGGAFHALPTQPAQAPPAPPGPPGISPAPLPASPGPGRGPLSRRTLLIGGIGAAAAAAVPAYLLRDSWPGSASQPDRTRPVARLEGHSRSLTCLAFSPDGRTLAAAGSAGELWLWDTVTRRTVTRFAGEPPHVNGLAFSPDGRTLAGSCEDGTLRRWDMRTRTPLPAVSGFEPYSIPTPYSLAVSPDGAVLAAAGGGTLQLLDLASGRRLKKLEAGEPSGVLFSPDGKAVATASRQRVLLWDVDGGEQPRTFTDDSVAFRFNRVLISPDGKTIGGAGPGVHLWDRATGRPTATLTSPHRRLDEAAYRPGHPVIAGGGFGFGPGDDVNDKARAATGGTISLWDQNTGRLAQTLTADLGQSVAAPLLSALAFSPDGKTLAAAFSPSDTTIQLWLLA</sequence>
<evidence type="ECO:0000313" key="10">
    <source>
        <dbReference type="Proteomes" id="UP001501867"/>
    </source>
</evidence>
<feature type="region of interest" description="Disordered" evidence="7">
    <location>
        <begin position="311"/>
        <end position="349"/>
    </location>
</feature>
<keyword evidence="3" id="KW-0418">Kinase</keyword>
<evidence type="ECO:0000259" key="8">
    <source>
        <dbReference type="PROSITE" id="PS50011"/>
    </source>
</evidence>
<name>A0ABN0VH31_9ACTN</name>